<dbReference type="Proteomes" id="UP000596247">
    <property type="component" value="Chromosome"/>
</dbReference>
<name>A0A7R8MJS0_9CAUD</name>
<accession>A0A7R8MJS0</accession>
<sequence length="62" mass="6457">MPIKLTGCNFTGNDTNSINMTLPAGTKIKCDSCGKTTTVEKGGTTDVRCAECQSTNVTVTTP</sequence>
<gene>
    <name evidence="1" type="ORF">LLCLJKAH_00300</name>
</gene>
<evidence type="ECO:0000313" key="2">
    <source>
        <dbReference type="Proteomes" id="UP000596247"/>
    </source>
</evidence>
<organism evidence="1 2">
    <name type="scientific">Klebsiella phage vB_KvM-Eowyn</name>
    <dbReference type="NCBI Taxonomy" id="2762819"/>
    <lineage>
        <taxon>Viruses</taxon>
        <taxon>Duplodnaviria</taxon>
        <taxon>Heunggongvirae</taxon>
        <taxon>Uroviricota</taxon>
        <taxon>Caudoviricetes</taxon>
        <taxon>Chimalliviridae</taxon>
        <taxon>Eowynvirus</taxon>
        <taxon>Eowynvirus eowyn</taxon>
    </lineage>
</organism>
<evidence type="ECO:0000313" key="1">
    <source>
        <dbReference type="EMBL" id="CAD5236289.1"/>
    </source>
</evidence>
<dbReference type="EMBL" id="LR881104">
    <property type="protein sequence ID" value="CAD5236289.1"/>
    <property type="molecule type" value="Genomic_DNA"/>
</dbReference>
<keyword evidence="2" id="KW-1185">Reference proteome</keyword>
<dbReference type="NCBIfam" id="TIGR01053">
    <property type="entry name" value="LSD1"/>
    <property type="match status" value="1"/>
</dbReference>
<reference evidence="1 2" key="1">
    <citation type="submission" date="2020-09" db="EMBL/GenBank/DDBJ databases">
        <authorList>
            <person name="Jameson E."/>
        </authorList>
    </citation>
    <scope>NUCLEOTIDE SEQUENCE [LARGE SCALE GENOMIC DNA]</scope>
</reference>
<protein>
    <submittedName>
        <fullName evidence="1">Uncharacterized protein</fullName>
    </submittedName>
</protein>
<proteinExistence type="predicted"/>